<gene>
    <name evidence="5" type="ORF">JOF56_001390</name>
</gene>
<name>A0ABS4TA73_9PSEU</name>
<proteinExistence type="inferred from homology"/>
<keyword evidence="2 4" id="KW-0547">Nucleotide-binding</keyword>
<evidence type="ECO:0000256" key="2">
    <source>
        <dbReference type="ARBA" id="ARBA00022741"/>
    </source>
</evidence>
<comment type="cofactor">
    <cofactor evidence="4">
        <name>Mg(2+)</name>
        <dbReference type="ChEBI" id="CHEBI:18420"/>
    </cofactor>
</comment>
<organism evidence="5 6">
    <name type="scientific">Kibdelosporangium banguiense</name>
    <dbReference type="NCBI Taxonomy" id="1365924"/>
    <lineage>
        <taxon>Bacteria</taxon>
        <taxon>Bacillati</taxon>
        <taxon>Actinomycetota</taxon>
        <taxon>Actinomycetes</taxon>
        <taxon>Pseudonocardiales</taxon>
        <taxon>Pseudonocardiaceae</taxon>
        <taxon>Kibdelosporangium</taxon>
    </lineage>
</organism>
<keyword evidence="4" id="KW-0460">Magnesium</keyword>
<comment type="catalytic activity">
    <reaction evidence="4">
        <text>(6S)-5-formyl-5,6,7,8-tetrahydrofolate + ATP = (6R)-5,10-methenyltetrahydrofolate + ADP + phosphate</text>
        <dbReference type="Rhea" id="RHEA:10488"/>
        <dbReference type="ChEBI" id="CHEBI:30616"/>
        <dbReference type="ChEBI" id="CHEBI:43474"/>
        <dbReference type="ChEBI" id="CHEBI:57455"/>
        <dbReference type="ChEBI" id="CHEBI:57457"/>
        <dbReference type="ChEBI" id="CHEBI:456216"/>
        <dbReference type="EC" id="6.3.3.2"/>
    </reaction>
</comment>
<evidence type="ECO:0000256" key="1">
    <source>
        <dbReference type="ARBA" id="ARBA00010638"/>
    </source>
</evidence>
<keyword evidence="6" id="KW-1185">Reference proteome</keyword>
<dbReference type="PIRSF" id="PIRSF006806">
    <property type="entry name" value="FTHF_cligase"/>
    <property type="match status" value="1"/>
</dbReference>
<keyword evidence="3 4" id="KW-0067">ATP-binding</keyword>
<protein>
    <recommendedName>
        <fullName evidence="4">5-formyltetrahydrofolate cyclo-ligase</fullName>
        <ecNumber evidence="4">6.3.3.2</ecNumber>
    </recommendedName>
</protein>
<dbReference type="PANTHER" id="PTHR23407:SF1">
    <property type="entry name" value="5-FORMYLTETRAHYDROFOLATE CYCLO-LIGASE"/>
    <property type="match status" value="1"/>
</dbReference>
<comment type="caution">
    <text evidence="5">The sequence shown here is derived from an EMBL/GenBank/DDBJ whole genome shotgun (WGS) entry which is preliminary data.</text>
</comment>
<evidence type="ECO:0000313" key="6">
    <source>
        <dbReference type="Proteomes" id="UP001519332"/>
    </source>
</evidence>
<dbReference type="InterPro" id="IPR002698">
    <property type="entry name" value="FTHF_cligase"/>
</dbReference>
<keyword evidence="5" id="KW-0436">Ligase</keyword>
<reference evidence="5 6" key="1">
    <citation type="submission" date="2021-03" db="EMBL/GenBank/DDBJ databases">
        <title>Sequencing the genomes of 1000 actinobacteria strains.</title>
        <authorList>
            <person name="Klenk H.-P."/>
        </authorList>
    </citation>
    <scope>NUCLEOTIDE SEQUENCE [LARGE SCALE GENOMIC DNA]</scope>
    <source>
        <strain evidence="5 6">DSM 46670</strain>
    </source>
</reference>
<accession>A0ABS4TA73</accession>
<dbReference type="GO" id="GO:0030272">
    <property type="term" value="F:5-formyltetrahydrofolate cyclo-ligase activity"/>
    <property type="evidence" value="ECO:0007669"/>
    <property type="project" value="UniProtKB-EC"/>
</dbReference>
<dbReference type="SUPFAM" id="SSF100950">
    <property type="entry name" value="NagB/RpiA/CoA transferase-like"/>
    <property type="match status" value="1"/>
</dbReference>
<dbReference type="Pfam" id="PF01812">
    <property type="entry name" value="5-FTHF_cyc-lig"/>
    <property type="match status" value="1"/>
</dbReference>
<dbReference type="InterPro" id="IPR037171">
    <property type="entry name" value="NagB/RpiA_transferase-like"/>
</dbReference>
<comment type="similarity">
    <text evidence="1 4">Belongs to the 5-formyltetrahydrofolate cyclo-ligase family.</text>
</comment>
<evidence type="ECO:0000256" key="4">
    <source>
        <dbReference type="RuleBase" id="RU361279"/>
    </source>
</evidence>
<dbReference type="EMBL" id="JAGINW010000001">
    <property type="protein sequence ID" value="MBP2321005.1"/>
    <property type="molecule type" value="Genomic_DNA"/>
</dbReference>
<sequence>MTVSPATKTQWRAQLTAARKEVTAAQRTLEAAAIAGFARQLVHAGQTVCSYVPVGTEPGSRELLDDLLAMDVQVLLPVVTGAAPLDWAVYDGTLQPGPHRLLEPTGPRLGPAAIASAGLVFVPALAIDQTGVRLGRGAGHYDRSLVLATPQARLVAMVRDQEFLPRLPFDEHDVRMTAVLTPGQGMIELSRS</sequence>
<dbReference type="Gene3D" id="3.40.50.10420">
    <property type="entry name" value="NagB/RpiA/CoA transferase-like"/>
    <property type="match status" value="1"/>
</dbReference>
<dbReference type="PANTHER" id="PTHR23407">
    <property type="entry name" value="ATPASE INHIBITOR/5-FORMYLTETRAHYDROFOLATE CYCLO-LIGASE"/>
    <property type="match status" value="1"/>
</dbReference>
<dbReference type="EC" id="6.3.3.2" evidence="4"/>
<dbReference type="InterPro" id="IPR024185">
    <property type="entry name" value="FTHF_cligase-like_sf"/>
</dbReference>
<dbReference type="RefSeq" id="WP_209635600.1">
    <property type="nucleotide sequence ID" value="NZ_JAGINW010000001.1"/>
</dbReference>
<evidence type="ECO:0000256" key="3">
    <source>
        <dbReference type="ARBA" id="ARBA00022840"/>
    </source>
</evidence>
<evidence type="ECO:0000313" key="5">
    <source>
        <dbReference type="EMBL" id="MBP2321005.1"/>
    </source>
</evidence>
<dbReference type="NCBIfam" id="TIGR02727">
    <property type="entry name" value="MTHFS_bact"/>
    <property type="match status" value="1"/>
</dbReference>
<dbReference type="Proteomes" id="UP001519332">
    <property type="component" value="Unassembled WGS sequence"/>
</dbReference>
<keyword evidence="4" id="KW-0479">Metal-binding</keyword>